<dbReference type="InterPro" id="IPR003695">
    <property type="entry name" value="Ppx_GppA_N"/>
</dbReference>
<organism evidence="3 4">
    <name type="scientific">Microvirga tunisiensis</name>
    <dbReference type="NCBI Taxonomy" id="2108360"/>
    <lineage>
        <taxon>Bacteria</taxon>
        <taxon>Pseudomonadati</taxon>
        <taxon>Pseudomonadota</taxon>
        <taxon>Alphaproteobacteria</taxon>
        <taxon>Hyphomicrobiales</taxon>
        <taxon>Methylobacteriaceae</taxon>
        <taxon>Microvirga</taxon>
    </lineage>
</organism>
<dbReference type="Proteomes" id="UP000403266">
    <property type="component" value="Unassembled WGS sequence"/>
</dbReference>
<dbReference type="AlphaFoldDB" id="A0A5N7MIZ1"/>
<accession>A0A5N7MIZ1</accession>
<dbReference type="CDD" id="cd24054">
    <property type="entry name" value="ASKHA_NBD_AaPPX-GppA_MtPPX2-like"/>
    <property type="match status" value="1"/>
</dbReference>
<dbReference type="PANTHER" id="PTHR30005">
    <property type="entry name" value="EXOPOLYPHOSPHATASE"/>
    <property type="match status" value="1"/>
</dbReference>
<comment type="caution">
    <text evidence="3">The sequence shown here is derived from an EMBL/GenBank/DDBJ whole genome shotgun (WGS) entry which is preliminary data.</text>
</comment>
<dbReference type="InterPro" id="IPR043129">
    <property type="entry name" value="ATPase_NBD"/>
</dbReference>
<gene>
    <name evidence="3" type="ORF">FS320_18025</name>
</gene>
<dbReference type="SUPFAM" id="SSF53067">
    <property type="entry name" value="Actin-like ATPase domain"/>
    <property type="match status" value="2"/>
</dbReference>
<dbReference type="OrthoDB" id="9793035at2"/>
<dbReference type="PANTHER" id="PTHR30005:SF0">
    <property type="entry name" value="RETROGRADE REGULATION PROTEIN 2"/>
    <property type="match status" value="1"/>
</dbReference>
<keyword evidence="4" id="KW-1185">Reference proteome</keyword>
<dbReference type="Gene3D" id="3.30.420.40">
    <property type="match status" value="1"/>
</dbReference>
<dbReference type="GO" id="GO:0016462">
    <property type="term" value="F:pyrophosphatase activity"/>
    <property type="evidence" value="ECO:0007669"/>
    <property type="project" value="TreeGrafter"/>
</dbReference>
<dbReference type="InterPro" id="IPR050273">
    <property type="entry name" value="GppA/Ppx_hydrolase"/>
</dbReference>
<evidence type="ECO:0000313" key="4">
    <source>
        <dbReference type="Proteomes" id="UP000403266"/>
    </source>
</evidence>
<dbReference type="Pfam" id="PF02541">
    <property type="entry name" value="Ppx-GppA"/>
    <property type="match status" value="1"/>
</dbReference>
<name>A0A5N7MIZ1_9HYPH</name>
<reference evidence="3 4" key="1">
    <citation type="journal article" date="2019" name="Syst. Appl. Microbiol.">
        <title>Microvirga tunisiensis sp. nov., a root nodule symbiotic bacterium isolated from Lupinus micranthus and L. luteus grown in Northern Tunisia.</title>
        <authorList>
            <person name="Msaddak A."/>
            <person name="Rejili M."/>
            <person name="Duran D."/>
            <person name="Mars M."/>
            <person name="Palacios J.M."/>
            <person name="Ruiz-Argueso T."/>
            <person name="Rey L."/>
            <person name="Imperial J."/>
        </authorList>
    </citation>
    <scope>NUCLEOTIDE SEQUENCE [LARGE SCALE GENOMIC DNA]</scope>
    <source>
        <strain evidence="3 4">Lmie10</strain>
    </source>
</reference>
<dbReference type="Gene3D" id="3.30.420.150">
    <property type="entry name" value="Exopolyphosphatase. Domain 2"/>
    <property type="match status" value="1"/>
</dbReference>
<evidence type="ECO:0000256" key="1">
    <source>
        <dbReference type="SAM" id="MobiDB-lite"/>
    </source>
</evidence>
<dbReference type="EMBL" id="VOSK01000071">
    <property type="protein sequence ID" value="MPR27062.1"/>
    <property type="molecule type" value="Genomic_DNA"/>
</dbReference>
<feature type="domain" description="Ppx/GppA phosphatase N-terminal" evidence="2">
    <location>
        <begin position="66"/>
        <end position="361"/>
    </location>
</feature>
<sequence length="371" mass="40608">MTVKVDVTAEPGDRHADPLNGSANGTALVAERPSPARTDHRRRSSKSYAALDLGTNNCRLLIAEPAHFGFRVVDAFSRIVRLGEGLGLGNRLSDDAIGRTLDALRVCREKMAAKDVARARLVATEACRLAENGPFFIDRVRDELDLDLEVVDRKTEAYLAVTGCASLVDPKAHSVIVFDIGGGSTEIAWLDGQAPHAFADPCKRIRAWDSLPVGVVTLAERYGGIDVTPETFEGMVEEVSELLLDFSLVAAPAGRGHNFHLLGTSGTVTTVGGIHLGLARYDRRRVDGMWMRNGEISTVMQRLLHSDFTQRAENPCIGKERADLVLAGCAILEAIRRAFPSERLRIADRGLREGILMKMMREDSVWRGGRR</sequence>
<feature type="region of interest" description="Disordered" evidence="1">
    <location>
        <begin position="1"/>
        <end position="45"/>
    </location>
</feature>
<proteinExistence type="predicted"/>
<protein>
    <submittedName>
        <fullName evidence="3">Ppx/GppA family phosphatase</fullName>
    </submittedName>
</protein>
<evidence type="ECO:0000259" key="2">
    <source>
        <dbReference type="Pfam" id="PF02541"/>
    </source>
</evidence>
<evidence type="ECO:0000313" key="3">
    <source>
        <dbReference type="EMBL" id="MPR27062.1"/>
    </source>
</evidence>